<feature type="compositionally biased region" description="Polar residues" evidence="13">
    <location>
        <begin position="46"/>
        <end position="59"/>
    </location>
</feature>
<evidence type="ECO:0000256" key="8">
    <source>
        <dbReference type="ARBA" id="ARBA00023054"/>
    </source>
</evidence>
<dbReference type="GO" id="GO:0003684">
    <property type="term" value="F:damaged DNA binding"/>
    <property type="evidence" value="ECO:0007669"/>
    <property type="project" value="TreeGrafter"/>
</dbReference>
<keyword evidence="6" id="KW-0227">DNA damage</keyword>
<evidence type="ECO:0000256" key="7">
    <source>
        <dbReference type="ARBA" id="ARBA00022840"/>
    </source>
</evidence>
<evidence type="ECO:0000256" key="10">
    <source>
        <dbReference type="ARBA" id="ARBA00023204"/>
    </source>
</evidence>
<dbReference type="GO" id="GO:0000724">
    <property type="term" value="P:double-strand break repair via homologous recombination"/>
    <property type="evidence" value="ECO:0007669"/>
    <property type="project" value="TreeGrafter"/>
</dbReference>
<dbReference type="RefSeq" id="XP_042996485.1">
    <property type="nucleotide sequence ID" value="XM_043140551.1"/>
</dbReference>
<protein>
    <recommendedName>
        <fullName evidence="14">Rad50/SbcC-type AAA domain-containing protein</fullName>
    </recommendedName>
</protein>
<evidence type="ECO:0000256" key="12">
    <source>
        <dbReference type="SAM" id="Coils"/>
    </source>
</evidence>
<evidence type="ECO:0000256" key="11">
    <source>
        <dbReference type="ARBA" id="ARBA00023242"/>
    </source>
</evidence>
<dbReference type="EMBL" id="CP072754">
    <property type="protein sequence ID" value="QUC18812.1"/>
    <property type="molecule type" value="Genomic_DNA"/>
</dbReference>
<evidence type="ECO:0000256" key="13">
    <source>
        <dbReference type="SAM" id="MobiDB-lite"/>
    </source>
</evidence>
<evidence type="ECO:0000259" key="14">
    <source>
        <dbReference type="Pfam" id="PF13476"/>
    </source>
</evidence>
<evidence type="ECO:0000313" key="15">
    <source>
        <dbReference type="EMBL" id="QUC18812.1"/>
    </source>
</evidence>
<reference evidence="15" key="1">
    <citation type="submission" date="2020-03" db="EMBL/GenBank/DDBJ databases">
        <title>A mixture of massive structural variations and highly conserved coding sequences in Ustilaginoidea virens genome.</title>
        <authorList>
            <person name="Zhang K."/>
            <person name="Zhao Z."/>
            <person name="Zhang Z."/>
            <person name="Li Y."/>
            <person name="Hsiang T."/>
            <person name="Sun W."/>
        </authorList>
    </citation>
    <scope>NUCLEOTIDE SEQUENCE</scope>
    <source>
        <strain evidence="15">UV-8b</strain>
    </source>
</reference>
<dbReference type="SUPFAM" id="SSF52540">
    <property type="entry name" value="P-loop containing nucleoside triphosphate hydrolases"/>
    <property type="match status" value="1"/>
</dbReference>
<evidence type="ECO:0000256" key="2">
    <source>
        <dbReference type="ARBA" id="ARBA00004286"/>
    </source>
</evidence>
<feature type="region of interest" description="Disordered" evidence="13">
    <location>
        <begin position="1"/>
        <end position="84"/>
    </location>
</feature>
<gene>
    <name evidence="15" type="ORF">UV8b_03053</name>
</gene>
<evidence type="ECO:0000256" key="4">
    <source>
        <dbReference type="ARBA" id="ARBA00022454"/>
    </source>
</evidence>
<dbReference type="InterPro" id="IPR027417">
    <property type="entry name" value="P-loop_NTPase"/>
</dbReference>
<keyword evidence="5" id="KW-0547">Nucleotide-binding</keyword>
<dbReference type="GeneID" id="66063831"/>
<organism evidence="15 16">
    <name type="scientific">Ustilaginoidea virens</name>
    <name type="common">Rice false smut fungus</name>
    <name type="synonym">Villosiclava virens</name>
    <dbReference type="NCBI Taxonomy" id="1159556"/>
    <lineage>
        <taxon>Eukaryota</taxon>
        <taxon>Fungi</taxon>
        <taxon>Dikarya</taxon>
        <taxon>Ascomycota</taxon>
        <taxon>Pezizomycotina</taxon>
        <taxon>Sordariomycetes</taxon>
        <taxon>Hypocreomycetidae</taxon>
        <taxon>Hypocreales</taxon>
        <taxon>Clavicipitaceae</taxon>
        <taxon>Ustilaginoidea</taxon>
    </lineage>
</organism>
<name>A0A8E5MGE8_USTVR</name>
<dbReference type="PANTHER" id="PTHR19306:SF6">
    <property type="entry name" value="STRUCTURAL MAINTENANCE OF CHROMOSOMES PROTEIN 6"/>
    <property type="match status" value="1"/>
</dbReference>
<keyword evidence="11" id="KW-0539">Nucleus</keyword>
<dbReference type="GO" id="GO:0030915">
    <property type="term" value="C:Smc5-Smc6 complex"/>
    <property type="evidence" value="ECO:0007669"/>
    <property type="project" value="TreeGrafter"/>
</dbReference>
<keyword evidence="7" id="KW-0067">ATP-binding</keyword>
<keyword evidence="9" id="KW-0233">DNA recombination</keyword>
<evidence type="ECO:0000256" key="9">
    <source>
        <dbReference type="ARBA" id="ARBA00023172"/>
    </source>
</evidence>
<feature type="domain" description="Rad50/SbcC-type AAA" evidence="14">
    <location>
        <begin position="131"/>
        <end position="377"/>
    </location>
</feature>
<dbReference type="GO" id="GO:0005634">
    <property type="term" value="C:nucleus"/>
    <property type="evidence" value="ECO:0007669"/>
    <property type="project" value="UniProtKB-SubCell"/>
</dbReference>
<evidence type="ECO:0000313" key="16">
    <source>
        <dbReference type="Proteomes" id="UP000027002"/>
    </source>
</evidence>
<dbReference type="OrthoDB" id="10072614at2759"/>
<feature type="coiled-coil region" evidence="12">
    <location>
        <begin position="369"/>
        <end position="456"/>
    </location>
</feature>
<comment type="subcellular location">
    <subcellularLocation>
        <location evidence="2">Chromosome</location>
    </subcellularLocation>
    <subcellularLocation>
        <location evidence="1">Nucleus</location>
    </subcellularLocation>
</comment>
<keyword evidence="10" id="KW-0234">DNA repair</keyword>
<dbReference type="KEGG" id="uvi:66063831"/>
<dbReference type="GO" id="GO:0035861">
    <property type="term" value="C:site of double-strand break"/>
    <property type="evidence" value="ECO:0007669"/>
    <property type="project" value="TreeGrafter"/>
</dbReference>
<keyword evidence="8 12" id="KW-0175">Coiled coil</keyword>
<dbReference type="GO" id="GO:0005524">
    <property type="term" value="F:ATP binding"/>
    <property type="evidence" value="ECO:0007669"/>
    <property type="project" value="UniProtKB-KW"/>
</dbReference>
<dbReference type="InterPro" id="IPR038729">
    <property type="entry name" value="Rad50/SbcC_AAA"/>
</dbReference>
<accession>A0A8E5MGE8</accession>
<evidence type="ECO:0000256" key="3">
    <source>
        <dbReference type="ARBA" id="ARBA00006793"/>
    </source>
</evidence>
<evidence type="ECO:0000256" key="6">
    <source>
        <dbReference type="ARBA" id="ARBA00022763"/>
    </source>
</evidence>
<dbReference type="AlphaFoldDB" id="A0A8E5MGE8"/>
<keyword evidence="4" id="KW-0158">Chromosome</keyword>
<comment type="similarity">
    <text evidence="3">Belongs to the SMC family. SMC6 subfamily.</text>
</comment>
<evidence type="ECO:0000256" key="5">
    <source>
        <dbReference type="ARBA" id="ARBA00022741"/>
    </source>
</evidence>
<sequence length="1171" mass="133923">MAPGKRTRSAADSQEPSDVWHTPETRAARPNHLSESQLKRRRLSPEAQSVVSRDGSNNPDAEESSDEDVEDEAAVGAPSPPQTQYELMRDAGFRHLQNTDKDDLEATQKLNQRPTSVGNNMAAESGIIESITCYNFMCHERLHVELGPLINFIVGENGSGKSAVLTALTLCLGGKASDTNRGGSLKSFVKEGRDHASLVVRIKNAGSDAYQPDVYGNFIVVERYFSRTGSSGFKIKNDKGRIISTKKQEVDEISEWYALQMGNPLMVLSQDNARQFLNSATPAQKYKYFVSGVQLEQLDNDYKMSQDTLDRTLILQEDLQGKLELVKKEMEESHRLANIVSKNSSLRERARHYRNQMIWSQVVEQERGLEKITEELEARAAKILELENDCVGKAKAFDDVQEKLERSKKLREGLNEESGAVEESIQAAEEVWTKAKKELQDQLLEERDAHSRLTALRSGIATFDTKIQGELQKLNESSGPARAEKESERDRFKERQTELMRRIDDERLKTPVLQSRKAEAEQAVAEQQRLQENKRKDIVLAEQRVQELKRSTGSKYDGFDREIPQLARAVASDPGFENKPLGPLGAYVKLLKPEWAGILDKTLGEALNAFVVRSKRDQSRLSALMRRLNMRKPPPVYIAYGGRIETTSQEPPAEFDTILRVLDFDEEVVRSQFIINNQIEKVILIKERVEAQRVMIDNGPPPNVAACLCFHDGKGKRGQGLRYTNRGGTIGSSPVVTQNLRSRMQSDSARQLDLQRDDLKQLELELLDINAEDRRARQELKRTNSELEQQKNTVKDVENELRRTDADVEKVLEELDSFEGIDARLDSLRAERDMKKAEEEQLGNQYGNLKLGKRELSTKAEEAKKKLDEVRQEQKDFQNRVHKADEKVRKLENMRRIALMEKNAAYESVDIEKSELRRAESKRVKKREAVEDFIRQAEEVAPDRVHVPEDEDYRSIEKKYEKIREQLLQREARQGATDEQIFNRAHEAKAKYDDFVRQTQDVDQTVKSLKYAIADRLNLWRQFQRQISARIRIQFNYLLSERGFRGKIDLDHPNRKVNIHIEPDETRKSSVGRNTKTLSGGEKSFSSICMLLSVWEAIGSPIRCLDEFDVFMDNVNRAISTNMLVDTARRSVSRQYILITPNAIEGRARLEKDVKIIRLTDPRQRTLASFR</sequence>
<proteinExistence type="inferred from homology"/>
<dbReference type="Pfam" id="PF13476">
    <property type="entry name" value="AAA_23"/>
    <property type="match status" value="1"/>
</dbReference>
<feature type="coiled-coil region" evidence="12">
    <location>
        <begin position="482"/>
        <end position="551"/>
    </location>
</feature>
<dbReference type="GO" id="GO:0003697">
    <property type="term" value="F:single-stranded DNA binding"/>
    <property type="evidence" value="ECO:0007669"/>
    <property type="project" value="TreeGrafter"/>
</dbReference>
<dbReference type="PANTHER" id="PTHR19306">
    <property type="entry name" value="STRUCTURAL MAINTENANCE OF CHROMOSOMES 5,6 SMC5, SMC6"/>
    <property type="match status" value="1"/>
</dbReference>
<evidence type="ECO:0000256" key="1">
    <source>
        <dbReference type="ARBA" id="ARBA00004123"/>
    </source>
</evidence>
<keyword evidence="16" id="KW-1185">Reference proteome</keyword>
<dbReference type="Gene3D" id="3.40.50.300">
    <property type="entry name" value="P-loop containing nucleotide triphosphate hydrolases"/>
    <property type="match status" value="2"/>
</dbReference>
<dbReference type="Proteomes" id="UP000027002">
    <property type="component" value="Chromosome 2"/>
</dbReference>
<feature type="coiled-coil region" evidence="12">
    <location>
        <begin position="752"/>
        <end position="973"/>
    </location>
</feature>
<feature type="compositionally biased region" description="Acidic residues" evidence="13">
    <location>
        <begin position="60"/>
        <end position="73"/>
    </location>
</feature>